<feature type="domain" description="Sulfatase-modifying factor enzyme-like" evidence="2">
    <location>
        <begin position="39"/>
        <end position="290"/>
    </location>
</feature>
<evidence type="ECO:0000313" key="4">
    <source>
        <dbReference type="Proteomes" id="UP000782312"/>
    </source>
</evidence>
<dbReference type="EMBL" id="JACPUR010000017">
    <property type="protein sequence ID" value="MBI3127521.1"/>
    <property type="molecule type" value="Genomic_DNA"/>
</dbReference>
<dbReference type="SUPFAM" id="SSF56436">
    <property type="entry name" value="C-type lectin-like"/>
    <property type="match status" value="1"/>
</dbReference>
<dbReference type="GO" id="GO:0120147">
    <property type="term" value="F:formylglycine-generating oxidase activity"/>
    <property type="evidence" value="ECO:0007669"/>
    <property type="project" value="TreeGrafter"/>
</dbReference>
<dbReference type="InterPro" id="IPR042095">
    <property type="entry name" value="SUMF_sf"/>
</dbReference>
<feature type="chain" id="PRO_5036874183" evidence="1">
    <location>
        <begin position="28"/>
        <end position="295"/>
    </location>
</feature>
<sequence>MRIASLGRAALWASLIIIAAGPGLAQAAPRTQVSSSDGATLVYVPAGAFLMGSDKGDKNERPQRRVQLSAFWIDQAELTASRFARFAGATGHRTAAEKEGWAWVWDETLKKGEGDWRREKNVSWRNPAGKGSDWKAMPEQPVSQVGWADAEAYCRWAGRRLPTEAEWERAARGGDGRKYPWGNQKEPSRANLKGAADGFPGVAPAGRFPQGASPFGALDMAGNVWEWVADWYHPQAYQTMAAKDPKGPAKGTRRLVRGAAWGSPIDWATTTNRYDRPPAYRNNKIGFRCAQDAKE</sequence>
<protein>
    <submittedName>
        <fullName evidence="3">SUMF1/EgtB/PvdO family nonheme iron enzyme</fullName>
    </submittedName>
</protein>
<dbReference type="PANTHER" id="PTHR23150">
    <property type="entry name" value="SULFATASE MODIFYING FACTOR 1, 2"/>
    <property type="match status" value="1"/>
</dbReference>
<dbReference type="AlphaFoldDB" id="A0A932I180"/>
<reference evidence="3" key="1">
    <citation type="submission" date="2020-07" db="EMBL/GenBank/DDBJ databases">
        <title>Huge and variable diversity of episymbiotic CPR bacteria and DPANN archaea in groundwater ecosystems.</title>
        <authorList>
            <person name="He C.Y."/>
            <person name="Keren R."/>
            <person name="Whittaker M."/>
            <person name="Farag I.F."/>
            <person name="Doudna J."/>
            <person name="Cate J.H.D."/>
            <person name="Banfield J.F."/>
        </authorList>
    </citation>
    <scope>NUCLEOTIDE SEQUENCE</scope>
    <source>
        <strain evidence="3">NC_groundwater_763_Ag_S-0.2um_68_21</strain>
    </source>
</reference>
<dbReference type="Proteomes" id="UP000782312">
    <property type="component" value="Unassembled WGS sequence"/>
</dbReference>
<dbReference type="Pfam" id="PF03781">
    <property type="entry name" value="FGE-sulfatase"/>
    <property type="match status" value="1"/>
</dbReference>
<name>A0A932I180_UNCTE</name>
<dbReference type="Gene3D" id="3.90.1580.10">
    <property type="entry name" value="paralog of FGE (formylglycine-generating enzyme)"/>
    <property type="match status" value="1"/>
</dbReference>
<evidence type="ECO:0000259" key="2">
    <source>
        <dbReference type="Pfam" id="PF03781"/>
    </source>
</evidence>
<gene>
    <name evidence="3" type="ORF">HYZ11_07960</name>
</gene>
<evidence type="ECO:0000256" key="1">
    <source>
        <dbReference type="SAM" id="SignalP"/>
    </source>
</evidence>
<proteinExistence type="predicted"/>
<dbReference type="InterPro" id="IPR005532">
    <property type="entry name" value="SUMF_dom"/>
</dbReference>
<evidence type="ECO:0000313" key="3">
    <source>
        <dbReference type="EMBL" id="MBI3127521.1"/>
    </source>
</evidence>
<dbReference type="InterPro" id="IPR051043">
    <property type="entry name" value="Sulfatase_Mod_Factor_Kinase"/>
</dbReference>
<feature type="signal peptide" evidence="1">
    <location>
        <begin position="1"/>
        <end position="27"/>
    </location>
</feature>
<organism evidence="3 4">
    <name type="scientific">Tectimicrobiota bacterium</name>
    <dbReference type="NCBI Taxonomy" id="2528274"/>
    <lineage>
        <taxon>Bacteria</taxon>
        <taxon>Pseudomonadati</taxon>
        <taxon>Nitrospinota/Tectimicrobiota group</taxon>
        <taxon>Candidatus Tectimicrobiota</taxon>
    </lineage>
</organism>
<dbReference type="InterPro" id="IPR016187">
    <property type="entry name" value="CTDL_fold"/>
</dbReference>
<dbReference type="PANTHER" id="PTHR23150:SF19">
    <property type="entry name" value="FORMYLGLYCINE-GENERATING ENZYME"/>
    <property type="match status" value="1"/>
</dbReference>
<comment type="caution">
    <text evidence="3">The sequence shown here is derived from an EMBL/GenBank/DDBJ whole genome shotgun (WGS) entry which is preliminary data.</text>
</comment>
<accession>A0A932I180</accession>
<keyword evidence="1" id="KW-0732">Signal</keyword>